<dbReference type="RefSeq" id="WP_100349497.1">
    <property type="nucleotide sequence ID" value="NZ_PGTZ01000007.1"/>
</dbReference>
<dbReference type="EMBL" id="PGTZ01000007">
    <property type="protein sequence ID" value="PJI93870.1"/>
    <property type="molecule type" value="Genomic_DNA"/>
</dbReference>
<sequence length="248" mass="24663">MPPPVSRNTPWPVAVDARVLAVVGSCGGVGTSTFAAAVAAVARADGPAALVDLDTEGGGLDVLLGVEDVVGARWPDLYAARGVVPAGELLASLPRWRGVPVLSADRRRPGHVADDVRTAVLDALRSGSTTLVLDVPGAAAASVPGDATTALVVPRTVVGLAHALAATRRPAGTAGAGGAVGAQVAVVAARPTGHLHPADVADALGLPVVARVRHDRRSAADVERGTGPRVGRGTALRSAARALLGAVR</sequence>
<dbReference type="Gene3D" id="3.40.50.300">
    <property type="entry name" value="P-loop containing nucleotide triphosphate hydrolases"/>
    <property type="match status" value="1"/>
</dbReference>
<accession>A0A2M8WSH3</accession>
<name>A0A2M8WSH3_9MICO</name>
<keyword evidence="2" id="KW-1185">Reference proteome</keyword>
<dbReference type="AlphaFoldDB" id="A0A2M8WSH3"/>
<protein>
    <submittedName>
        <fullName evidence="1">Secretion/DNA translocation related CpaE-like protein</fullName>
    </submittedName>
</protein>
<comment type="caution">
    <text evidence="1">The sequence shown here is derived from an EMBL/GenBank/DDBJ whole genome shotgun (WGS) entry which is preliminary data.</text>
</comment>
<dbReference type="SUPFAM" id="SSF52540">
    <property type="entry name" value="P-loop containing nucleoside triphosphate hydrolases"/>
    <property type="match status" value="1"/>
</dbReference>
<reference evidence="1 2" key="1">
    <citation type="submission" date="2017-11" db="EMBL/GenBank/DDBJ databases">
        <title>Genomic Encyclopedia of Archaeal and Bacterial Type Strains, Phase II (KMG-II): From Individual Species to Whole Genera.</title>
        <authorList>
            <person name="Goeker M."/>
        </authorList>
    </citation>
    <scope>NUCLEOTIDE SEQUENCE [LARGE SCALE GENOMIC DNA]</scope>
    <source>
        <strain evidence="1 2">DSM 22413</strain>
    </source>
</reference>
<gene>
    <name evidence="1" type="ORF">CLV34_1350</name>
</gene>
<dbReference type="Proteomes" id="UP000231586">
    <property type="component" value="Unassembled WGS sequence"/>
</dbReference>
<organism evidence="1 2">
    <name type="scientific">Luteimicrobium subarcticum</name>
    <dbReference type="NCBI Taxonomy" id="620910"/>
    <lineage>
        <taxon>Bacteria</taxon>
        <taxon>Bacillati</taxon>
        <taxon>Actinomycetota</taxon>
        <taxon>Actinomycetes</taxon>
        <taxon>Micrococcales</taxon>
        <taxon>Luteimicrobium</taxon>
    </lineage>
</organism>
<dbReference type="InterPro" id="IPR027417">
    <property type="entry name" value="P-loop_NTPase"/>
</dbReference>
<proteinExistence type="predicted"/>
<evidence type="ECO:0000313" key="1">
    <source>
        <dbReference type="EMBL" id="PJI93870.1"/>
    </source>
</evidence>
<dbReference type="OrthoDB" id="3252838at2"/>
<evidence type="ECO:0000313" key="2">
    <source>
        <dbReference type="Proteomes" id="UP000231586"/>
    </source>
</evidence>